<evidence type="ECO:0000256" key="3">
    <source>
        <dbReference type="ARBA" id="ARBA00023082"/>
    </source>
</evidence>
<evidence type="ECO:0000259" key="6">
    <source>
        <dbReference type="Pfam" id="PF04542"/>
    </source>
</evidence>
<keyword evidence="5" id="KW-0804">Transcription</keyword>
<evidence type="ECO:0000313" key="8">
    <source>
        <dbReference type="EMBL" id="GAA1964813.1"/>
    </source>
</evidence>
<dbReference type="Gene3D" id="1.10.1740.10">
    <property type="match status" value="1"/>
</dbReference>
<dbReference type="InterPro" id="IPR013325">
    <property type="entry name" value="RNA_pol_sigma_r2"/>
</dbReference>
<dbReference type="Proteomes" id="UP001499854">
    <property type="component" value="Unassembled WGS sequence"/>
</dbReference>
<dbReference type="NCBIfam" id="TIGR02937">
    <property type="entry name" value="sigma70-ECF"/>
    <property type="match status" value="1"/>
</dbReference>
<feature type="domain" description="RNA polymerase sigma factor 70 region 4 type 2" evidence="7">
    <location>
        <begin position="109"/>
        <end position="159"/>
    </location>
</feature>
<keyword evidence="2" id="KW-0805">Transcription regulation</keyword>
<dbReference type="Pfam" id="PF08281">
    <property type="entry name" value="Sigma70_r4_2"/>
    <property type="match status" value="1"/>
</dbReference>
<protein>
    <submittedName>
        <fullName evidence="8">SigE family RNA polymerase sigma factor</fullName>
    </submittedName>
</protein>
<dbReference type="InterPro" id="IPR013324">
    <property type="entry name" value="RNA_pol_sigma_r3/r4-like"/>
</dbReference>
<dbReference type="Gene3D" id="1.10.10.10">
    <property type="entry name" value="Winged helix-like DNA-binding domain superfamily/Winged helix DNA-binding domain"/>
    <property type="match status" value="1"/>
</dbReference>
<dbReference type="InterPro" id="IPR013249">
    <property type="entry name" value="RNA_pol_sigma70_r4_t2"/>
</dbReference>
<dbReference type="InterPro" id="IPR039425">
    <property type="entry name" value="RNA_pol_sigma-70-like"/>
</dbReference>
<evidence type="ECO:0000313" key="9">
    <source>
        <dbReference type="Proteomes" id="UP001499854"/>
    </source>
</evidence>
<dbReference type="PANTHER" id="PTHR43133:SF50">
    <property type="entry name" value="ECF RNA POLYMERASE SIGMA FACTOR SIGM"/>
    <property type="match status" value="1"/>
</dbReference>
<evidence type="ECO:0000256" key="2">
    <source>
        <dbReference type="ARBA" id="ARBA00023015"/>
    </source>
</evidence>
<gene>
    <name evidence="8" type="ORF">GCM10009838_22720</name>
</gene>
<dbReference type="EMBL" id="BAAAQM010000010">
    <property type="protein sequence ID" value="GAA1964813.1"/>
    <property type="molecule type" value="Genomic_DNA"/>
</dbReference>
<dbReference type="SUPFAM" id="SSF88946">
    <property type="entry name" value="Sigma2 domain of RNA polymerase sigma factors"/>
    <property type="match status" value="1"/>
</dbReference>
<comment type="caution">
    <text evidence="8">The sequence shown here is derived from an EMBL/GenBank/DDBJ whole genome shotgun (WGS) entry which is preliminary data.</text>
</comment>
<dbReference type="Pfam" id="PF04542">
    <property type="entry name" value="Sigma70_r2"/>
    <property type="match status" value="1"/>
</dbReference>
<keyword evidence="4" id="KW-0238">DNA-binding</keyword>
<evidence type="ECO:0000256" key="5">
    <source>
        <dbReference type="ARBA" id="ARBA00023163"/>
    </source>
</evidence>
<keyword evidence="9" id="KW-1185">Reference proteome</keyword>
<dbReference type="InterPro" id="IPR014284">
    <property type="entry name" value="RNA_pol_sigma-70_dom"/>
</dbReference>
<evidence type="ECO:0000256" key="4">
    <source>
        <dbReference type="ARBA" id="ARBA00023125"/>
    </source>
</evidence>
<comment type="similarity">
    <text evidence="1">Belongs to the sigma-70 factor family. ECF subfamily.</text>
</comment>
<dbReference type="SUPFAM" id="SSF88659">
    <property type="entry name" value="Sigma3 and sigma4 domains of RNA polymerase sigma factors"/>
    <property type="match status" value="1"/>
</dbReference>
<evidence type="ECO:0000256" key="1">
    <source>
        <dbReference type="ARBA" id="ARBA00010641"/>
    </source>
</evidence>
<dbReference type="RefSeq" id="WP_344656922.1">
    <property type="nucleotide sequence ID" value="NZ_BAAAQM010000010.1"/>
</dbReference>
<keyword evidence="3" id="KW-0731">Sigma factor</keyword>
<accession>A0ABN2R831</accession>
<organism evidence="8 9">
    <name type="scientific">Catenulispora subtropica</name>
    <dbReference type="NCBI Taxonomy" id="450798"/>
    <lineage>
        <taxon>Bacteria</taxon>
        <taxon>Bacillati</taxon>
        <taxon>Actinomycetota</taxon>
        <taxon>Actinomycetes</taxon>
        <taxon>Catenulisporales</taxon>
        <taxon>Catenulisporaceae</taxon>
        <taxon>Catenulispora</taxon>
    </lineage>
</organism>
<name>A0ABN2R831_9ACTN</name>
<proteinExistence type="inferred from homology"/>
<reference evidence="8 9" key="1">
    <citation type="journal article" date="2019" name="Int. J. Syst. Evol. Microbiol.">
        <title>The Global Catalogue of Microorganisms (GCM) 10K type strain sequencing project: providing services to taxonomists for standard genome sequencing and annotation.</title>
        <authorList>
            <consortium name="The Broad Institute Genomics Platform"/>
            <consortium name="The Broad Institute Genome Sequencing Center for Infectious Disease"/>
            <person name="Wu L."/>
            <person name="Ma J."/>
        </authorList>
    </citation>
    <scope>NUCLEOTIDE SEQUENCE [LARGE SCALE GENOMIC DNA]</scope>
    <source>
        <strain evidence="8 9">JCM 16013</strain>
    </source>
</reference>
<dbReference type="InterPro" id="IPR014325">
    <property type="entry name" value="RNA_pol_sigma-E_actinobac"/>
</dbReference>
<dbReference type="InterPro" id="IPR007627">
    <property type="entry name" value="RNA_pol_sigma70_r2"/>
</dbReference>
<dbReference type="InterPro" id="IPR036388">
    <property type="entry name" value="WH-like_DNA-bd_sf"/>
</dbReference>
<feature type="domain" description="RNA polymerase sigma-70 region 2" evidence="6">
    <location>
        <begin position="19"/>
        <end position="80"/>
    </location>
</feature>
<dbReference type="CDD" id="cd06171">
    <property type="entry name" value="Sigma70_r4"/>
    <property type="match status" value="1"/>
</dbReference>
<dbReference type="PANTHER" id="PTHR43133">
    <property type="entry name" value="RNA POLYMERASE ECF-TYPE SIGMA FACTO"/>
    <property type="match status" value="1"/>
</dbReference>
<sequence length="182" mass="20480">MRRPDDREFTQLVAARSLALRRMAYLMCGDWNQAEDLVQVAFIKLHTAWGRVRTEQGVDAYLRTTLLRVCIDEKRRAHWRREQPSSDAMPDIAAVHDSTVAGMSDRDVVVAALRRLPPGQRAVLVLRFYDDQDIESTARLLGISTGTVKSQTARGLAAMRSILPDPARPAGEELVTTKREQP</sequence>
<evidence type="ECO:0000259" key="7">
    <source>
        <dbReference type="Pfam" id="PF08281"/>
    </source>
</evidence>
<dbReference type="NCBIfam" id="TIGR02983">
    <property type="entry name" value="SigE-fam_strep"/>
    <property type="match status" value="1"/>
</dbReference>